<dbReference type="GO" id="GO:0031012">
    <property type="term" value="C:extracellular matrix"/>
    <property type="evidence" value="ECO:0007669"/>
    <property type="project" value="TreeGrafter"/>
</dbReference>
<comment type="subcellular location">
    <subcellularLocation>
        <location evidence="1">Secreted</location>
        <location evidence="1">Extracellular space</location>
        <location evidence="1">Extracellular matrix</location>
    </subcellularLocation>
</comment>
<dbReference type="PANTHER" id="PTHR11311">
    <property type="entry name" value="SPONDIN"/>
    <property type="match status" value="1"/>
</dbReference>
<dbReference type="GO" id="GO:0007155">
    <property type="term" value="P:cell adhesion"/>
    <property type="evidence" value="ECO:0007669"/>
    <property type="project" value="UniProtKB-KW"/>
</dbReference>
<organism evidence="11 12">
    <name type="scientific">Lingula anatina</name>
    <name type="common">Brachiopod</name>
    <name type="synonym">Lingula unguis</name>
    <dbReference type="NCBI Taxonomy" id="7574"/>
    <lineage>
        <taxon>Eukaryota</taxon>
        <taxon>Metazoa</taxon>
        <taxon>Spiralia</taxon>
        <taxon>Lophotrochozoa</taxon>
        <taxon>Brachiopoda</taxon>
        <taxon>Linguliformea</taxon>
        <taxon>Lingulata</taxon>
        <taxon>Lingulida</taxon>
        <taxon>Linguloidea</taxon>
        <taxon>Lingulidae</taxon>
        <taxon>Lingula</taxon>
    </lineage>
</organism>
<dbReference type="Gene3D" id="2.20.100.10">
    <property type="entry name" value="Thrombospondin type-1 (TSP1) repeat"/>
    <property type="match status" value="1"/>
</dbReference>
<evidence type="ECO:0000256" key="5">
    <source>
        <dbReference type="ARBA" id="ARBA00022729"/>
    </source>
</evidence>
<dbReference type="InterPro" id="IPR000884">
    <property type="entry name" value="TSP1_rpt"/>
</dbReference>
<keyword evidence="7" id="KW-1015">Disulfide bond</keyword>
<keyword evidence="11" id="KW-1185">Reference proteome</keyword>
<dbReference type="OrthoDB" id="6090599at2759"/>
<gene>
    <name evidence="12" type="primary">LOC106152728</name>
</gene>
<evidence type="ECO:0000313" key="11">
    <source>
        <dbReference type="Proteomes" id="UP000085678"/>
    </source>
</evidence>
<dbReference type="InterPro" id="IPR009465">
    <property type="entry name" value="Spondin_N"/>
</dbReference>
<keyword evidence="2" id="KW-0964">Secreted</keyword>
<evidence type="ECO:0000256" key="4">
    <source>
        <dbReference type="ARBA" id="ARBA00022723"/>
    </source>
</evidence>
<keyword evidence="4" id="KW-0479">Metal-binding</keyword>
<dbReference type="GO" id="GO:0046872">
    <property type="term" value="F:metal ion binding"/>
    <property type="evidence" value="ECO:0007669"/>
    <property type="project" value="UniProtKB-KW"/>
</dbReference>
<protein>
    <submittedName>
        <fullName evidence="12">Spondin-2-like</fullName>
    </submittedName>
</protein>
<dbReference type="Gene3D" id="2.60.40.2130">
    <property type="entry name" value="F-spondin domain"/>
    <property type="match status" value="1"/>
</dbReference>
<proteinExistence type="predicted"/>
<dbReference type="RefSeq" id="XP_013381891.1">
    <property type="nucleotide sequence ID" value="XM_013526437.1"/>
</dbReference>
<dbReference type="PANTHER" id="PTHR11311:SF15">
    <property type="entry name" value="SPONDIN-2"/>
    <property type="match status" value="1"/>
</dbReference>
<dbReference type="Proteomes" id="UP000085678">
    <property type="component" value="Unplaced"/>
</dbReference>
<sequence length="214" mass="23755">MSTSGDKEVVDNSTEKPTSPYEKPTHYPVKGGRLKRPKSYIVFAWVSIVIRMIPSPDWFVGVDSLDLCEGDQWKDKVTIQLNPIDAGVDKGLTFTSPDWPSKEKISEITSKSPSHPASPFYYPKLNKLPRIGTLTFEKAPIDISDVDNLSDLLDDNDYVEEEGTSTPIDCEVADWGKWGPCQGKCKTGRKIRYRVVVQPAMNGGAECPTLSDEA</sequence>
<dbReference type="KEGG" id="lak:106152728"/>
<evidence type="ECO:0000313" key="12">
    <source>
        <dbReference type="RefSeq" id="XP_013381891.1"/>
    </source>
</evidence>
<evidence type="ECO:0000256" key="8">
    <source>
        <dbReference type="ARBA" id="ARBA00023180"/>
    </source>
</evidence>
<feature type="compositionally biased region" description="Basic and acidic residues" evidence="9">
    <location>
        <begin position="1"/>
        <end position="14"/>
    </location>
</feature>
<feature type="region of interest" description="Disordered" evidence="9">
    <location>
        <begin position="1"/>
        <end position="30"/>
    </location>
</feature>
<dbReference type="PROSITE" id="PS50092">
    <property type="entry name" value="TSP1"/>
    <property type="match status" value="1"/>
</dbReference>
<evidence type="ECO:0000256" key="7">
    <source>
        <dbReference type="ARBA" id="ARBA00023157"/>
    </source>
</evidence>
<dbReference type="InterPro" id="IPR051418">
    <property type="entry name" value="Spondin/Thrombospondin_T1"/>
</dbReference>
<dbReference type="InterPro" id="IPR036383">
    <property type="entry name" value="TSP1_rpt_sf"/>
</dbReference>
<name>A0A1S3H8T7_LINAN</name>
<dbReference type="GeneID" id="106152728"/>
<dbReference type="InterPro" id="IPR038678">
    <property type="entry name" value="Spondin_N_sf"/>
</dbReference>
<evidence type="ECO:0000256" key="3">
    <source>
        <dbReference type="ARBA" id="ARBA00022530"/>
    </source>
</evidence>
<dbReference type="PROSITE" id="PS51020">
    <property type="entry name" value="SPONDIN"/>
    <property type="match status" value="1"/>
</dbReference>
<dbReference type="SUPFAM" id="SSF82895">
    <property type="entry name" value="TSP-1 type 1 repeat"/>
    <property type="match status" value="1"/>
</dbReference>
<evidence type="ECO:0000256" key="9">
    <source>
        <dbReference type="SAM" id="MobiDB-lite"/>
    </source>
</evidence>
<reference evidence="12" key="1">
    <citation type="submission" date="2025-08" db="UniProtKB">
        <authorList>
            <consortium name="RefSeq"/>
        </authorList>
    </citation>
    <scope>IDENTIFICATION</scope>
    <source>
        <tissue evidence="12">Gonads</tissue>
    </source>
</reference>
<dbReference type="InParanoid" id="A0A1S3H8T7"/>
<dbReference type="Pfam" id="PF19028">
    <property type="entry name" value="TSP1_spondin"/>
    <property type="match status" value="1"/>
</dbReference>
<dbReference type="AlphaFoldDB" id="A0A1S3H8T7"/>
<dbReference type="Pfam" id="PF06468">
    <property type="entry name" value="Spond_N"/>
    <property type="match status" value="1"/>
</dbReference>
<evidence type="ECO:0000256" key="6">
    <source>
        <dbReference type="ARBA" id="ARBA00022889"/>
    </source>
</evidence>
<accession>A0A1S3H8T7</accession>
<evidence type="ECO:0000256" key="2">
    <source>
        <dbReference type="ARBA" id="ARBA00022525"/>
    </source>
</evidence>
<keyword evidence="3" id="KW-0272">Extracellular matrix</keyword>
<keyword evidence="5" id="KW-0732">Signal</keyword>
<dbReference type="FunFam" id="2.20.100.10:FF:000019">
    <property type="entry name" value="Thrombospondin type 1 domain containing 7A"/>
    <property type="match status" value="1"/>
</dbReference>
<dbReference type="InterPro" id="IPR044004">
    <property type="entry name" value="TSP1_spondin_dom"/>
</dbReference>
<evidence type="ECO:0000259" key="10">
    <source>
        <dbReference type="PROSITE" id="PS51020"/>
    </source>
</evidence>
<keyword evidence="8" id="KW-0325">Glycoprotein</keyword>
<feature type="domain" description="Spondin" evidence="10">
    <location>
        <begin position="1"/>
        <end position="119"/>
    </location>
</feature>
<evidence type="ECO:0000256" key="1">
    <source>
        <dbReference type="ARBA" id="ARBA00004498"/>
    </source>
</evidence>
<keyword evidence="6" id="KW-0130">Cell adhesion</keyword>